<feature type="compositionally biased region" description="Low complexity" evidence="1">
    <location>
        <begin position="1"/>
        <end position="15"/>
    </location>
</feature>
<feature type="region of interest" description="Disordered" evidence="1">
    <location>
        <begin position="389"/>
        <end position="428"/>
    </location>
</feature>
<evidence type="ECO:0000256" key="1">
    <source>
        <dbReference type="SAM" id="MobiDB-lite"/>
    </source>
</evidence>
<dbReference type="EMBL" id="MU006261">
    <property type="protein sequence ID" value="KAF2818100.1"/>
    <property type="molecule type" value="Genomic_DNA"/>
</dbReference>
<evidence type="ECO:0000313" key="3">
    <source>
        <dbReference type="Proteomes" id="UP000799424"/>
    </source>
</evidence>
<feature type="compositionally biased region" description="Polar residues" evidence="1">
    <location>
        <begin position="103"/>
        <end position="114"/>
    </location>
</feature>
<feature type="compositionally biased region" description="Basic and acidic residues" evidence="1">
    <location>
        <begin position="393"/>
        <end position="415"/>
    </location>
</feature>
<feature type="compositionally biased region" description="Polar residues" evidence="1">
    <location>
        <begin position="141"/>
        <end position="153"/>
    </location>
</feature>
<dbReference type="Proteomes" id="UP000799424">
    <property type="component" value="Unassembled WGS sequence"/>
</dbReference>
<sequence>MSPTNTSNKNASNKNTIDKHKTALNNGVGKNLRATRSQTKTIVQTHDQRYDNLVKEQNNLINLIGEGLATSQDTSRLEEVNKSLKLYNTATGQTEDGEPMDAENSSETTDNPQRAQGDDQAESSSAAMGNAQRAQGDDQAESSSAAIGNAQRTSEIEHAKAPRLAVNDAQGVIKREQTEAKENLTDNDLGMTWTVDIDDSHFEPSLGGVPKQAFGHRQKGLTTLYCVRYGDNEAFSAKFDSTLPTGDTYDKQRDVTQRSNRIVERIVEIHREKRQPLPDFLSQVQILVVYWENKRSVGHDAGVEVLDPDFRGKRPPTRCFIRLNPKLYKDYDIKNNTGYSHETRSIMKLIQKGCDDWQKSISLYNKAVQLENAFEEKFMGNVSGRPPPLCELVDERSTTERRSKSRYIRDEESPNERTSMPRLRSRTAVPEAYNRSTNVDAEPILLRSMSPRQLTPPTRDGRHKRGTTEPIGKKTPREQFHTDYCELFEKDISTKYEDLSKKEQAMYVAQFTEWKALNM</sequence>
<feature type="region of interest" description="Disordered" evidence="1">
    <location>
        <begin position="451"/>
        <end position="475"/>
    </location>
</feature>
<accession>A0A6A6ZAN2</accession>
<name>A0A6A6ZAN2_9PLEO</name>
<feature type="region of interest" description="Disordered" evidence="1">
    <location>
        <begin position="1"/>
        <end position="40"/>
    </location>
</feature>
<reference evidence="2" key="1">
    <citation type="journal article" date="2020" name="Stud. Mycol.">
        <title>101 Dothideomycetes genomes: a test case for predicting lifestyles and emergence of pathogens.</title>
        <authorList>
            <person name="Haridas S."/>
            <person name="Albert R."/>
            <person name="Binder M."/>
            <person name="Bloem J."/>
            <person name="Labutti K."/>
            <person name="Salamov A."/>
            <person name="Andreopoulos B."/>
            <person name="Baker S."/>
            <person name="Barry K."/>
            <person name="Bills G."/>
            <person name="Bluhm B."/>
            <person name="Cannon C."/>
            <person name="Castanera R."/>
            <person name="Culley D."/>
            <person name="Daum C."/>
            <person name="Ezra D."/>
            <person name="Gonzalez J."/>
            <person name="Henrissat B."/>
            <person name="Kuo A."/>
            <person name="Liang C."/>
            <person name="Lipzen A."/>
            <person name="Lutzoni F."/>
            <person name="Magnuson J."/>
            <person name="Mondo S."/>
            <person name="Nolan M."/>
            <person name="Ohm R."/>
            <person name="Pangilinan J."/>
            <person name="Park H.-J."/>
            <person name="Ramirez L."/>
            <person name="Alfaro M."/>
            <person name="Sun H."/>
            <person name="Tritt A."/>
            <person name="Yoshinaga Y."/>
            <person name="Zwiers L.-H."/>
            <person name="Turgeon B."/>
            <person name="Goodwin S."/>
            <person name="Spatafora J."/>
            <person name="Crous P."/>
            <person name="Grigoriev I."/>
        </authorList>
    </citation>
    <scope>NUCLEOTIDE SEQUENCE</scope>
    <source>
        <strain evidence="2">CBS 113818</strain>
    </source>
</reference>
<dbReference type="OrthoDB" id="74764at2759"/>
<organism evidence="2 3">
    <name type="scientific">Ophiobolus disseminans</name>
    <dbReference type="NCBI Taxonomy" id="1469910"/>
    <lineage>
        <taxon>Eukaryota</taxon>
        <taxon>Fungi</taxon>
        <taxon>Dikarya</taxon>
        <taxon>Ascomycota</taxon>
        <taxon>Pezizomycotina</taxon>
        <taxon>Dothideomycetes</taxon>
        <taxon>Pleosporomycetidae</taxon>
        <taxon>Pleosporales</taxon>
        <taxon>Pleosporineae</taxon>
        <taxon>Phaeosphaeriaceae</taxon>
        <taxon>Ophiobolus</taxon>
    </lineage>
</organism>
<gene>
    <name evidence="2" type="ORF">CC86DRAFT_309892</name>
</gene>
<keyword evidence="3" id="KW-1185">Reference proteome</keyword>
<proteinExistence type="predicted"/>
<feature type="region of interest" description="Disordered" evidence="1">
    <location>
        <begin position="88"/>
        <end position="163"/>
    </location>
</feature>
<dbReference type="AlphaFoldDB" id="A0A6A6ZAN2"/>
<evidence type="ECO:0000313" key="2">
    <source>
        <dbReference type="EMBL" id="KAF2818100.1"/>
    </source>
</evidence>
<protein>
    <submittedName>
        <fullName evidence="2">Uncharacterized protein</fullName>
    </submittedName>
</protein>